<evidence type="ECO:0000259" key="1">
    <source>
        <dbReference type="SMART" id="SM00331"/>
    </source>
</evidence>
<dbReference type="EMBL" id="LT838272">
    <property type="protein sequence ID" value="SMB97853.1"/>
    <property type="molecule type" value="Genomic_DNA"/>
</dbReference>
<proteinExistence type="predicted"/>
<evidence type="ECO:0000313" key="2">
    <source>
        <dbReference type="EMBL" id="SMB97853.1"/>
    </source>
</evidence>
<reference evidence="2 3" key="1">
    <citation type="submission" date="2017-04" db="EMBL/GenBank/DDBJ databases">
        <authorList>
            <person name="Afonso C.L."/>
            <person name="Miller P.J."/>
            <person name="Scott M.A."/>
            <person name="Spackman E."/>
            <person name="Goraichik I."/>
            <person name="Dimitrov K.M."/>
            <person name="Suarez D.L."/>
            <person name="Swayne D.E."/>
        </authorList>
    </citation>
    <scope>NUCLEOTIDE SEQUENCE [LARGE SCALE GENOMIC DNA]</scope>
    <source>
        <strain evidence="2 3">ToBE</strain>
    </source>
</reference>
<dbReference type="Proteomes" id="UP000192569">
    <property type="component" value="Chromosome I"/>
</dbReference>
<evidence type="ECO:0000313" key="3">
    <source>
        <dbReference type="Proteomes" id="UP000192569"/>
    </source>
</evidence>
<dbReference type="PANTHER" id="PTHR35801:SF1">
    <property type="entry name" value="PHOSPHOSERINE PHOSPHATASE RSBX"/>
    <property type="match status" value="1"/>
</dbReference>
<keyword evidence="3" id="KW-1185">Reference proteome</keyword>
<dbReference type="InterPro" id="IPR001932">
    <property type="entry name" value="PPM-type_phosphatase-like_dom"/>
</dbReference>
<accession>A0A1W1VX82</accession>
<feature type="domain" description="PPM-type phosphatase" evidence="1">
    <location>
        <begin position="4"/>
        <end position="200"/>
    </location>
</feature>
<sequence length="204" mass="22862">MKLSSQDLHAHGWSLWSSWRPKAGYKVGGDLCYMFAAQNTLITSVIDVLGHGEEAHRCALELLNVMRKHEENLRILFAKLETTAARHRGCALFLGSFSGPVVTYIMVGNMRGWVFQEPGKIEVLYAQPGVVGARKLLPITREIRVRPNSTLWICSDGIRRSFVPSKEHLLISNEGMELAKGILKDYGIEEDDASILIGRRWGQS</sequence>
<dbReference type="InterPro" id="IPR039248">
    <property type="entry name" value="Ptase_RsbX"/>
</dbReference>
<dbReference type="PANTHER" id="PTHR35801">
    <property type="entry name" value="PHOSPHOSERINE PHOSPHATASE RSBX"/>
    <property type="match status" value="1"/>
</dbReference>
<dbReference type="Gene3D" id="3.60.40.10">
    <property type="entry name" value="PPM-type phosphatase domain"/>
    <property type="match status" value="1"/>
</dbReference>
<gene>
    <name evidence="2" type="ORF">SAMN00808754_1994</name>
</gene>
<dbReference type="InterPro" id="IPR036457">
    <property type="entry name" value="PPM-type-like_dom_sf"/>
</dbReference>
<protein>
    <submittedName>
        <fullName evidence="2">Stage II sporulation protein E (SpoIIE)</fullName>
    </submittedName>
</protein>
<organism evidence="2 3">
    <name type="scientific">Thermanaeromonas toyohensis ToBE</name>
    <dbReference type="NCBI Taxonomy" id="698762"/>
    <lineage>
        <taxon>Bacteria</taxon>
        <taxon>Bacillati</taxon>
        <taxon>Bacillota</taxon>
        <taxon>Clostridia</taxon>
        <taxon>Neomoorellales</taxon>
        <taxon>Neomoorellaceae</taxon>
        <taxon>Thermanaeromonas</taxon>
    </lineage>
</organism>
<dbReference type="SMART" id="SM00331">
    <property type="entry name" value="PP2C_SIG"/>
    <property type="match status" value="1"/>
</dbReference>
<dbReference type="SUPFAM" id="SSF81606">
    <property type="entry name" value="PP2C-like"/>
    <property type="match status" value="1"/>
</dbReference>
<dbReference type="STRING" id="698762.SAMN00808754_1994"/>
<dbReference type="AlphaFoldDB" id="A0A1W1VX82"/>
<name>A0A1W1VX82_9FIRM</name>
<dbReference type="OrthoDB" id="1805512at2"/>